<feature type="transmembrane region" description="Helical" evidence="1">
    <location>
        <begin position="30"/>
        <end position="47"/>
    </location>
</feature>
<dbReference type="EMBL" id="CP134844">
    <property type="protein sequence ID" value="WNL11745.1"/>
    <property type="molecule type" value="Genomic_DNA"/>
</dbReference>
<keyword evidence="1" id="KW-1133">Transmembrane helix</keyword>
<evidence type="ECO:0000313" key="4">
    <source>
        <dbReference type="EMBL" id="WNL18929.1"/>
    </source>
</evidence>
<accession>A0AA96I8H9</accession>
<evidence type="ECO:0000313" key="2">
    <source>
        <dbReference type="EMBL" id="WNL11745.1"/>
    </source>
</evidence>
<gene>
    <name evidence="3" type="ORF">RJG51_03105</name>
    <name evidence="2" type="ORF">RJG52_07355</name>
    <name evidence="4" type="ORF">RJG53_10135</name>
    <name evidence="6" type="ORF">RJG55_07360</name>
    <name evidence="5" type="ORF">RJG56_10015</name>
    <name evidence="7" type="ORF">RJG57_04010</name>
</gene>
<dbReference type="EMBL" id="CP134845">
    <property type="protein sequence ID" value="WNL15189.1"/>
    <property type="molecule type" value="Genomic_DNA"/>
</dbReference>
<dbReference type="InterPro" id="IPR031709">
    <property type="entry name" value="PutAbiC"/>
</dbReference>
<evidence type="ECO:0000313" key="5">
    <source>
        <dbReference type="EMBL" id="WNL21068.1"/>
    </source>
</evidence>
<keyword evidence="1" id="KW-0812">Transmembrane</keyword>
<dbReference type="Pfam" id="PF16872">
    <property type="entry name" value="putAbiC"/>
    <property type="match status" value="1"/>
</dbReference>
<organism evidence="6">
    <name type="scientific">Arcobacter sp. AZ-2023</name>
    <dbReference type="NCBI Taxonomy" id="3074453"/>
    <lineage>
        <taxon>Bacteria</taxon>
        <taxon>Pseudomonadati</taxon>
        <taxon>Campylobacterota</taxon>
        <taxon>Epsilonproteobacteria</taxon>
        <taxon>Campylobacterales</taxon>
        <taxon>Arcobacteraceae</taxon>
        <taxon>Arcobacter</taxon>
    </lineage>
</organism>
<protein>
    <submittedName>
        <fullName evidence="6">Phage abortive infection protein</fullName>
    </submittedName>
</protein>
<keyword evidence="1" id="KW-0472">Membrane</keyword>
<feature type="transmembrane region" description="Helical" evidence="1">
    <location>
        <begin position="73"/>
        <end position="94"/>
    </location>
</feature>
<evidence type="ECO:0000313" key="6">
    <source>
        <dbReference type="EMBL" id="WNL22770.1"/>
    </source>
</evidence>
<sequence length="380" mass="45357">MEDKKKESLDTTLNECESSNKKIIDFIKDWWLIVVIIFVAILVIMQVKDFYFERQDLCLISQEVESLGQMGDFFGGTLNPILAFLSFCLLLITIKFQSKELNNSTKELAKSSKALEDQSNSLKIQNFETTFFNLLNFHNKIVDNFVLTTNNKQSTENAFQIICLNINKNSKNDDSYFKNFNEIYDEYYKENENILNKYFENIYLIFKFISDTNFDHKEKKKYSDIFRVQFSEYELELLFYHCTSSNGFKKLKPYIEEFNFFEFLILKEENKNFKFIIIKNIYKSNTFGNNYLNIKNVKESIKIYLEKISSEKESLLDPSKYNFDKVMEYCFYLFISEKYDEALEIFKELKEKISNTKNIISHTTNIIRIDNFIRQIKKSN</sequence>
<name>A0AA96I8H9_9BACT</name>
<dbReference type="AlphaFoldDB" id="A0AA96I8H9"/>
<evidence type="ECO:0000256" key="1">
    <source>
        <dbReference type="SAM" id="Phobius"/>
    </source>
</evidence>
<proteinExistence type="predicted"/>
<dbReference type="EMBL" id="CP134849">
    <property type="protein sequence ID" value="WNL18929.1"/>
    <property type="molecule type" value="Genomic_DNA"/>
</dbReference>
<evidence type="ECO:0000313" key="3">
    <source>
        <dbReference type="EMBL" id="WNL15189.1"/>
    </source>
</evidence>
<dbReference type="EMBL" id="CP134851">
    <property type="protein sequence ID" value="WNL22770.1"/>
    <property type="molecule type" value="Genomic_DNA"/>
</dbReference>
<evidence type="ECO:0000313" key="7">
    <source>
        <dbReference type="EMBL" id="WNL26338.1"/>
    </source>
</evidence>
<dbReference type="EMBL" id="CP134852">
    <property type="protein sequence ID" value="WNL26338.1"/>
    <property type="molecule type" value="Genomic_DNA"/>
</dbReference>
<reference evidence="6" key="1">
    <citation type="submission" date="2023-09" db="EMBL/GenBank/DDBJ databases">
        <title>Arcobacter tbilisiensis sp. nov. isolated from chicken meat in Tbilisi, Georgia.</title>
        <authorList>
            <person name="Matthias R."/>
            <person name="Zautner A.E."/>
        </authorList>
    </citation>
    <scope>NUCLEOTIDE SEQUENCE</scope>
    <source>
        <strain evidence="7">LEO 70</strain>
        <strain evidence="6">LEO 74</strain>
        <strain evidence="5">LEO 79</strain>
        <strain evidence="4">LEO 99</strain>
    </source>
</reference>
<dbReference type="EMBL" id="CP134850">
    <property type="protein sequence ID" value="WNL21068.1"/>
    <property type="molecule type" value="Genomic_DNA"/>
</dbReference>
<reference evidence="2" key="2">
    <citation type="submission" date="2023-09" db="EMBL/GenBank/DDBJ databases">
        <title>Characterization of Arcobacter Isolates from Retail Chicken Sold in Supermarkets in Tbilisi, Georgia.</title>
        <authorList>
            <person name="Matthias R."/>
            <person name="Zautner A.E."/>
        </authorList>
    </citation>
    <scope>NUCLEOTIDE SEQUENCE</scope>
    <source>
        <strain evidence="3">LEO 108</strain>
        <strain evidence="2">LEO 109</strain>
    </source>
</reference>